<sequence>AVSAAKRTGIPAPREISSSVSRERAVLRGQANTRKTQPSPTSSGAPTPTKHVRPASKSKQENESGDKAVLESQVKELLAEAKTKDSEITKLRCELKKCREKGSLHAEAVGAANQNPEPVSPVDIDPLIRSLQEKNRTFQQELASLGEENRVLKEKLLYLENSPLSDTTTTSSGGNSSLPTPTTQESSFGSPSKKASRGEMGEQRQRPSGAALRNSGSSSSDVTKASLSPDASDFEHIADVPSRPASSNSNHLKGSKCSTAGSSPNNISDLSVASLTERIQKMEENHHSTAEELQATLQELSDQQQMVQELTTENEKLVEEKALLETSFRQHRDRAEQLSQENEKLMTLLQERSKNEESRAQEEKVLELEQKCAEVLEKAQFEREKLLNIQQQLTSSLRSLEREHQDAQQVIKNLREENEKLLKLLEVEQQSNSTVTKTLEDCKMALEGLKIENGSLRTQLESEKQKAAEINVMGCTADNSEVQEMLKVAHAEKDQLEASCTELKQELLKANSELKHIQGLLSKAENECGQLKEVCDRQAEQLSRTSQKLQEKTSENEADIKNLKETIFELEDQVEQHRAIKLHNNQLISDLESKAMKLEEQKQETERQLKALTKQMKEDTEEWRRFQADLQTAVVVANDIKCEAQQELRVVKRKLQEEEEKSARLQKELDEVKGSNRLVALNLCLHFLLLLTLVWFLLLRLATEEADPLEADTTNRWQGVCISRASPTPSESAATVKSLIKSFDLGCSGSTGQNITVHKVPRSPLSGIPVRTAPAAAVSPMQVQRHSVYNNTKPASKGVARHTDLSDLPLADLLKGRNEELKPDHYLRKSPSLESLSKPPMAFSSRMLTSTPSSLKPQSKLSVERKDPLAALAREYGGSKRNALLKWCQKKTEGYQ</sequence>
<reference evidence="3 4" key="1">
    <citation type="submission" date="2019-09" db="EMBL/GenBank/DDBJ databases">
        <title>Bird 10,000 Genomes (B10K) Project - Family phase.</title>
        <authorList>
            <person name="Zhang G."/>
        </authorList>
    </citation>
    <scope>NUCLEOTIDE SEQUENCE [LARGE SCALE GENOMIC DNA]</scope>
    <source>
        <strain evidence="3">B10K-DU-001-42</strain>
        <tissue evidence="3">Muscle</tissue>
    </source>
</reference>
<dbReference type="PANTHER" id="PTHR23167:SF3">
    <property type="entry name" value="CYTOSPIN-B"/>
    <property type="match status" value="1"/>
</dbReference>
<feature type="region of interest" description="Disordered" evidence="2">
    <location>
        <begin position="1"/>
        <end position="68"/>
    </location>
</feature>
<feature type="non-terminal residue" evidence="3">
    <location>
        <position position="896"/>
    </location>
</feature>
<feature type="region of interest" description="Disordered" evidence="2">
    <location>
        <begin position="162"/>
        <end position="289"/>
    </location>
</feature>
<dbReference type="Proteomes" id="UP000536381">
    <property type="component" value="Unassembled WGS sequence"/>
</dbReference>
<feature type="compositionally biased region" description="Low complexity" evidence="2">
    <location>
        <begin position="162"/>
        <end position="183"/>
    </location>
</feature>
<keyword evidence="4" id="KW-1185">Reference proteome</keyword>
<feature type="compositionally biased region" description="Low complexity" evidence="2">
    <location>
        <begin position="36"/>
        <end position="49"/>
    </location>
</feature>
<keyword evidence="1" id="KW-0175">Coiled coil</keyword>
<accession>A0A7L2IQ09</accession>
<feature type="compositionally biased region" description="Low complexity" evidence="2">
    <location>
        <begin position="829"/>
        <end position="840"/>
    </location>
</feature>
<feature type="compositionally biased region" description="Polar residues" evidence="2">
    <location>
        <begin position="214"/>
        <end position="226"/>
    </location>
</feature>
<dbReference type="InterPro" id="IPR050540">
    <property type="entry name" value="F-actin_Monoox_Mical"/>
</dbReference>
<dbReference type="PANTHER" id="PTHR23167">
    <property type="entry name" value="CALPONIN HOMOLOGY DOMAIN-CONTAINING PROTEIN DDB_G0272472-RELATED"/>
    <property type="match status" value="1"/>
</dbReference>
<dbReference type="AlphaFoldDB" id="A0A7L2IQ09"/>
<proteinExistence type="predicted"/>
<feature type="compositionally biased region" description="Polar residues" evidence="2">
    <location>
        <begin position="846"/>
        <end position="861"/>
    </location>
</feature>
<dbReference type="EMBL" id="VWYK01088127">
    <property type="protein sequence ID" value="NXR12845.1"/>
    <property type="molecule type" value="Genomic_DNA"/>
</dbReference>
<organism evidence="3 4">
    <name type="scientific">Semnornis frantzii</name>
    <dbReference type="NCBI Taxonomy" id="91796"/>
    <lineage>
        <taxon>Eukaryota</taxon>
        <taxon>Metazoa</taxon>
        <taxon>Chordata</taxon>
        <taxon>Craniata</taxon>
        <taxon>Vertebrata</taxon>
        <taxon>Euteleostomi</taxon>
        <taxon>Archelosauria</taxon>
        <taxon>Archosauria</taxon>
        <taxon>Dinosauria</taxon>
        <taxon>Saurischia</taxon>
        <taxon>Theropoda</taxon>
        <taxon>Coelurosauria</taxon>
        <taxon>Aves</taxon>
        <taxon>Neognathae</taxon>
        <taxon>Neoaves</taxon>
        <taxon>Telluraves</taxon>
        <taxon>Coraciimorphae</taxon>
        <taxon>Piciformes</taxon>
        <taxon>Ramphastidae</taxon>
        <taxon>Semnornis</taxon>
    </lineage>
</organism>
<feature type="compositionally biased region" description="Polar residues" evidence="2">
    <location>
        <begin position="244"/>
        <end position="274"/>
    </location>
</feature>
<feature type="region of interest" description="Disordered" evidence="2">
    <location>
        <begin position="822"/>
        <end position="863"/>
    </location>
</feature>
<feature type="coiled-coil region" evidence="1">
    <location>
        <begin position="648"/>
        <end position="675"/>
    </location>
</feature>
<feature type="compositionally biased region" description="Basic and acidic residues" evidence="2">
    <location>
        <begin position="278"/>
        <end position="289"/>
    </location>
</feature>
<comment type="caution">
    <text evidence="3">The sequence shown here is derived from an EMBL/GenBank/DDBJ whole genome shotgun (WGS) entry which is preliminary data.</text>
</comment>
<feature type="compositionally biased region" description="Basic and acidic residues" evidence="2">
    <location>
        <begin position="196"/>
        <end position="205"/>
    </location>
</feature>
<feature type="compositionally biased region" description="Basic and acidic residues" evidence="2">
    <location>
        <begin position="58"/>
        <end position="68"/>
    </location>
</feature>
<dbReference type="OrthoDB" id="21607at2759"/>
<evidence type="ECO:0000313" key="3">
    <source>
        <dbReference type="EMBL" id="NXR12845.1"/>
    </source>
</evidence>
<feature type="non-terminal residue" evidence="3">
    <location>
        <position position="1"/>
    </location>
</feature>
<protein>
    <submittedName>
        <fullName evidence="3">CYTSB protein</fullName>
    </submittedName>
</protein>
<evidence type="ECO:0000256" key="2">
    <source>
        <dbReference type="SAM" id="MobiDB-lite"/>
    </source>
</evidence>
<evidence type="ECO:0000313" key="4">
    <source>
        <dbReference type="Proteomes" id="UP000536381"/>
    </source>
</evidence>
<gene>
    <name evidence="3" type="primary">Specc1</name>
    <name evidence="3" type="ORF">SEMFRA_R06576</name>
</gene>
<evidence type="ECO:0000256" key="1">
    <source>
        <dbReference type="SAM" id="Coils"/>
    </source>
</evidence>
<name>A0A7L2IQ09_9PICI</name>
<feature type="coiled-coil region" evidence="1">
    <location>
        <begin position="128"/>
        <end position="155"/>
    </location>
</feature>